<evidence type="ECO:0008006" key="4">
    <source>
        <dbReference type="Google" id="ProtNLM"/>
    </source>
</evidence>
<feature type="transmembrane region" description="Helical" evidence="1">
    <location>
        <begin position="223"/>
        <end position="251"/>
    </location>
</feature>
<protein>
    <recommendedName>
        <fullName evidence="4">ABC-2 family transporter protein</fullName>
    </recommendedName>
</protein>
<keyword evidence="1" id="KW-0812">Transmembrane</keyword>
<proteinExistence type="predicted"/>
<evidence type="ECO:0000313" key="2">
    <source>
        <dbReference type="EMBL" id="SPD88614.1"/>
    </source>
</evidence>
<name>A0A2N9JKP7_9ACTN</name>
<dbReference type="KEGG" id="mgg:MPLG2_3584"/>
<dbReference type="GO" id="GO:0005886">
    <property type="term" value="C:plasma membrane"/>
    <property type="evidence" value="ECO:0007669"/>
    <property type="project" value="UniProtKB-SubCell"/>
</dbReference>
<dbReference type="Pfam" id="PF12679">
    <property type="entry name" value="ABC2_membrane_2"/>
    <property type="match status" value="1"/>
</dbReference>
<dbReference type="PANTHER" id="PTHR37305">
    <property type="entry name" value="INTEGRAL MEMBRANE PROTEIN-RELATED"/>
    <property type="match status" value="1"/>
</dbReference>
<accession>A0A2N9JKP7</accession>
<feature type="transmembrane region" description="Helical" evidence="1">
    <location>
        <begin position="113"/>
        <end position="138"/>
    </location>
</feature>
<keyword evidence="3" id="KW-1185">Reference proteome</keyword>
<dbReference type="OrthoDB" id="3819831at2"/>
<dbReference type="EMBL" id="LT985188">
    <property type="protein sequence ID" value="SPD88614.1"/>
    <property type="molecule type" value="Genomic_DNA"/>
</dbReference>
<keyword evidence="1" id="KW-1133">Transmembrane helix</keyword>
<gene>
    <name evidence="2" type="ORF">MPLG2_3584</name>
</gene>
<sequence>MSNLLKAEVNRWFSRRLWWAMLLAAVALAGLSVLSISQVYAPQTPAEIAQAEKDWQNIQSSAQQDLQECIDDGNSAEDCREMLPSRSNFIRDPPTYQTLVEVGAQSAGQIAQLAALIVAASFIGAEFKSGSLATWLTYVPRRVPVFASKALVAVLGSAVLGVVVHALVQGGIALLAANWLGAAGLTGATEGWQMVGRTLVVVVGSGLFGFCLAALFGSTIAPLAGLLGVFVVLMLVGGLLQSVPVVAWLIVLLPDNNLNAYIYGSWQTSYYERAASGSDIERVLRIELGQASLYLACLMAVIVAVTLWRFTRREVR</sequence>
<organism evidence="2 3">
    <name type="scientific">Micropruina glycogenica</name>
    <dbReference type="NCBI Taxonomy" id="75385"/>
    <lineage>
        <taxon>Bacteria</taxon>
        <taxon>Bacillati</taxon>
        <taxon>Actinomycetota</taxon>
        <taxon>Actinomycetes</taxon>
        <taxon>Propionibacteriales</taxon>
        <taxon>Nocardioidaceae</taxon>
        <taxon>Micropruina</taxon>
    </lineage>
</organism>
<feature type="transmembrane region" description="Helical" evidence="1">
    <location>
        <begin position="195"/>
        <end position="216"/>
    </location>
</feature>
<dbReference type="AlphaFoldDB" id="A0A2N9JKP7"/>
<dbReference type="GO" id="GO:0140359">
    <property type="term" value="F:ABC-type transporter activity"/>
    <property type="evidence" value="ECO:0007669"/>
    <property type="project" value="InterPro"/>
</dbReference>
<dbReference type="RefSeq" id="WP_105187081.1">
    <property type="nucleotide sequence ID" value="NZ_BAAAGO010000009.1"/>
</dbReference>
<feature type="transmembrane region" description="Helical" evidence="1">
    <location>
        <begin position="291"/>
        <end position="310"/>
    </location>
</feature>
<dbReference type="PANTHER" id="PTHR37305:SF1">
    <property type="entry name" value="MEMBRANE PROTEIN"/>
    <property type="match status" value="1"/>
</dbReference>
<evidence type="ECO:0000256" key="1">
    <source>
        <dbReference type="SAM" id="Phobius"/>
    </source>
</evidence>
<dbReference type="Proteomes" id="UP000238164">
    <property type="component" value="Chromosome 1"/>
</dbReference>
<evidence type="ECO:0000313" key="3">
    <source>
        <dbReference type="Proteomes" id="UP000238164"/>
    </source>
</evidence>
<reference evidence="2 3" key="1">
    <citation type="submission" date="2018-02" db="EMBL/GenBank/DDBJ databases">
        <authorList>
            <person name="Cohen D.B."/>
            <person name="Kent A.D."/>
        </authorList>
    </citation>
    <scope>NUCLEOTIDE SEQUENCE [LARGE SCALE GENOMIC DNA]</scope>
    <source>
        <strain evidence="2">1</strain>
    </source>
</reference>
<keyword evidence="1" id="KW-0472">Membrane</keyword>
<feature type="transmembrane region" description="Helical" evidence="1">
    <location>
        <begin position="150"/>
        <end position="175"/>
    </location>
</feature>